<dbReference type="RefSeq" id="WP_012870922.1">
    <property type="nucleotide sequence ID" value="NC_013523.1"/>
</dbReference>
<comment type="similarity">
    <text evidence="1 4">Belongs to the pseudouridine synthase RsuA family.</text>
</comment>
<dbReference type="InterPro" id="IPR002942">
    <property type="entry name" value="S4_RNA-bd"/>
</dbReference>
<dbReference type="Proteomes" id="UP000002027">
    <property type="component" value="Chromosome 1"/>
</dbReference>
<sequence length="337" mass="37727">MERLQRVLAAHGVASRRKAEELITAGRVTVDGQVVRELGVRVDPERQEIRVDGKRLRPERRRYIMLNKPPGYITTVSDERGRRTVMDLVQVPERVVPAGRLDRPTAGLLLLTNDGDLLFRITHPRYELEKEYEVLVDGHPPPEVLDQLRRGVTVDGERVVPDQVRPLRIEEAGTVLRIVIHEGRNRIVRRMMDRVGYPVLKLTRTRIGPIHVRGVPLGAWRDLTPGEVMQLLEAVGLDPASAGRPLPEPGRRSDPGERRGEPRRSGPTRRGERPAPSGARPPARRGERRGGPGTGPRERFGRGRGGERGARRPPGRRDRRPGGGRQDHRGERGGPPA</sequence>
<dbReference type="Pfam" id="PF01479">
    <property type="entry name" value="S4"/>
    <property type="match status" value="1"/>
</dbReference>
<dbReference type="InterPro" id="IPR000748">
    <property type="entry name" value="PsdUridine_synth_RsuA/RluB/E/F"/>
</dbReference>
<accession>D1C7P2</accession>
<dbReference type="GO" id="GO:0003723">
    <property type="term" value="F:RNA binding"/>
    <property type="evidence" value="ECO:0007669"/>
    <property type="project" value="UniProtKB-KW"/>
</dbReference>
<evidence type="ECO:0000313" key="8">
    <source>
        <dbReference type="Proteomes" id="UP000002027"/>
    </source>
</evidence>
<dbReference type="PANTHER" id="PTHR47683:SF2">
    <property type="entry name" value="RNA-BINDING S4 DOMAIN-CONTAINING PROTEIN"/>
    <property type="match status" value="1"/>
</dbReference>
<dbReference type="PROSITE" id="PS50889">
    <property type="entry name" value="S4"/>
    <property type="match status" value="1"/>
</dbReference>
<dbReference type="FunCoup" id="D1C7P2">
    <property type="interactions" value="381"/>
</dbReference>
<dbReference type="CDD" id="cd02870">
    <property type="entry name" value="PseudoU_synth_RsuA_like"/>
    <property type="match status" value="1"/>
</dbReference>
<dbReference type="PROSITE" id="PS01149">
    <property type="entry name" value="PSI_RSU"/>
    <property type="match status" value="1"/>
</dbReference>
<feature type="compositionally biased region" description="Basic and acidic residues" evidence="5">
    <location>
        <begin position="249"/>
        <end position="273"/>
    </location>
</feature>
<dbReference type="KEGG" id="sti:Sthe_0436"/>
<dbReference type="PANTHER" id="PTHR47683">
    <property type="entry name" value="PSEUDOURIDINE SYNTHASE FAMILY PROTEIN-RELATED"/>
    <property type="match status" value="1"/>
</dbReference>
<proteinExistence type="inferred from homology"/>
<reference evidence="8" key="1">
    <citation type="submission" date="2009-11" db="EMBL/GenBank/DDBJ databases">
        <title>The complete chromosome 1 of Sphaerobacter thermophilus DSM 20745.</title>
        <authorList>
            <person name="Lucas S."/>
            <person name="Copeland A."/>
            <person name="Lapidus A."/>
            <person name="Glavina del Rio T."/>
            <person name="Dalin E."/>
            <person name="Tice H."/>
            <person name="Bruce D."/>
            <person name="Goodwin L."/>
            <person name="Pitluck S."/>
            <person name="Kyrpides N."/>
            <person name="Mavromatis K."/>
            <person name="Ivanova N."/>
            <person name="Mikhailova N."/>
            <person name="LaButti K.M."/>
            <person name="Clum A."/>
            <person name="Sun H.I."/>
            <person name="Brettin T."/>
            <person name="Detter J.C."/>
            <person name="Han C."/>
            <person name="Larimer F."/>
            <person name="Land M."/>
            <person name="Hauser L."/>
            <person name="Markowitz V."/>
            <person name="Cheng J.F."/>
            <person name="Hugenholtz P."/>
            <person name="Woyke T."/>
            <person name="Wu D."/>
            <person name="Steenblock K."/>
            <person name="Schneider S."/>
            <person name="Pukall R."/>
            <person name="Goeker M."/>
            <person name="Klenk H.P."/>
            <person name="Eisen J.A."/>
        </authorList>
    </citation>
    <scope>NUCLEOTIDE SEQUENCE [LARGE SCALE GENOMIC DNA]</scope>
    <source>
        <strain evidence="8">ATCC 49802 / DSM 20745 / S 6022</strain>
    </source>
</reference>
<dbReference type="InterPro" id="IPR042092">
    <property type="entry name" value="PsdUridine_s_RsuA/RluB/E/F_cat"/>
</dbReference>
<reference evidence="7 8" key="2">
    <citation type="journal article" date="2010" name="Stand. Genomic Sci.">
        <title>Complete genome sequence of Desulfohalobium retbaense type strain (HR(100)).</title>
        <authorList>
            <person name="Spring S."/>
            <person name="Nolan M."/>
            <person name="Lapidus A."/>
            <person name="Glavina Del Rio T."/>
            <person name="Copeland A."/>
            <person name="Tice H."/>
            <person name="Cheng J.F."/>
            <person name="Lucas S."/>
            <person name="Land M."/>
            <person name="Chen F."/>
            <person name="Bruce D."/>
            <person name="Goodwin L."/>
            <person name="Pitluck S."/>
            <person name="Ivanova N."/>
            <person name="Mavromatis K."/>
            <person name="Mikhailova N."/>
            <person name="Pati A."/>
            <person name="Chen A."/>
            <person name="Palaniappan K."/>
            <person name="Hauser L."/>
            <person name="Chang Y.J."/>
            <person name="Jeffries C.D."/>
            <person name="Munk C."/>
            <person name="Kiss H."/>
            <person name="Chain P."/>
            <person name="Han C."/>
            <person name="Brettin T."/>
            <person name="Detter J.C."/>
            <person name="Schuler E."/>
            <person name="Goker M."/>
            <person name="Rohde M."/>
            <person name="Bristow J."/>
            <person name="Eisen J.A."/>
            <person name="Markowitz V."/>
            <person name="Hugenholtz P."/>
            <person name="Kyrpides N.C."/>
            <person name="Klenk H.P."/>
        </authorList>
    </citation>
    <scope>NUCLEOTIDE SEQUENCE [LARGE SCALE GENOMIC DNA]</scope>
    <source>
        <strain evidence="8">ATCC 49802 / DSM 20745 / S 6022</strain>
    </source>
</reference>
<evidence type="ECO:0000256" key="4">
    <source>
        <dbReference type="RuleBase" id="RU003887"/>
    </source>
</evidence>
<organism evidence="7 8">
    <name type="scientific">Sphaerobacter thermophilus (strain ATCC 49802 / DSM 20745 / KCCM 41009 / NCIMB 13125 / S 6022)</name>
    <dbReference type="NCBI Taxonomy" id="479434"/>
    <lineage>
        <taxon>Bacteria</taxon>
        <taxon>Pseudomonadati</taxon>
        <taxon>Thermomicrobiota</taxon>
        <taxon>Thermomicrobia</taxon>
        <taxon>Sphaerobacterales</taxon>
        <taxon>Sphaerobacterineae</taxon>
        <taxon>Sphaerobacteraceae</taxon>
        <taxon>Sphaerobacter</taxon>
    </lineage>
</organism>
<dbReference type="eggNOG" id="COG1187">
    <property type="taxonomic scope" value="Bacteria"/>
</dbReference>
<evidence type="ECO:0000256" key="2">
    <source>
        <dbReference type="ARBA" id="ARBA00023235"/>
    </source>
</evidence>
<dbReference type="InParanoid" id="D1C7P2"/>
<dbReference type="SUPFAM" id="SSF55120">
    <property type="entry name" value="Pseudouridine synthase"/>
    <property type="match status" value="1"/>
</dbReference>
<dbReference type="Gene3D" id="3.30.70.1560">
    <property type="entry name" value="Alpha-L RNA-binding motif"/>
    <property type="match status" value="1"/>
</dbReference>
<evidence type="ECO:0000256" key="5">
    <source>
        <dbReference type="SAM" id="MobiDB-lite"/>
    </source>
</evidence>
<dbReference type="OrthoDB" id="9807213at2"/>
<dbReference type="AlphaFoldDB" id="D1C7P2"/>
<dbReference type="SMART" id="SM00363">
    <property type="entry name" value="S4"/>
    <property type="match status" value="1"/>
</dbReference>
<dbReference type="FunFam" id="3.10.290.10:FF:000003">
    <property type="entry name" value="Pseudouridine synthase"/>
    <property type="match status" value="1"/>
</dbReference>
<dbReference type="CDD" id="cd00165">
    <property type="entry name" value="S4"/>
    <property type="match status" value="1"/>
</dbReference>
<feature type="compositionally biased region" description="Basic and acidic residues" evidence="5">
    <location>
        <begin position="284"/>
        <end position="310"/>
    </location>
</feature>
<feature type="domain" description="RNA-binding S4" evidence="6">
    <location>
        <begin position="2"/>
        <end position="64"/>
    </location>
</feature>
<dbReference type="SUPFAM" id="SSF55174">
    <property type="entry name" value="Alpha-L RNA-binding motif"/>
    <property type="match status" value="1"/>
</dbReference>
<dbReference type="InterPro" id="IPR020103">
    <property type="entry name" value="PsdUridine_synth_cat_dom_sf"/>
</dbReference>
<keyword evidence="3" id="KW-0694">RNA-binding</keyword>
<dbReference type="STRING" id="479434.Sthe_0436"/>
<evidence type="ECO:0000313" key="7">
    <source>
        <dbReference type="EMBL" id="ACZ37875.1"/>
    </source>
</evidence>
<name>D1C7P2_SPHTD</name>
<evidence type="ECO:0000259" key="6">
    <source>
        <dbReference type="SMART" id="SM00363"/>
    </source>
</evidence>
<dbReference type="GO" id="GO:0000455">
    <property type="term" value="P:enzyme-directed rRNA pseudouridine synthesis"/>
    <property type="evidence" value="ECO:0007669"/>
    <property type="project" value="UniProtKB-ARBA"/>
</dbReference>
<dbReference type="InterPro" id="IPR020094">
    <property type="entry name" value="TruA/RsuA/RluB/E/F_N"/>
</dbReference>
<dbReference type="Gene3D" id="3.10.290.10">
    <property type="entry name" value="RNA-binding S4 domain"/>
    <property type="match status" value="1"/>
</dbReference>
<dbReference type="GO" id="GO:0120159">
    <property type="term" value="F:rRNA pseudouridine synthase activity"/>
    <property type="evidence" value="ECO:0007669"/>
    <property type="project" value="UniProtKB-ARBA"/>
</dbReference>
<keyword evidence="8" id="KW-1185">Reference proteome</keyword>
<dbReference type="InterPro" id="IPR006145">
    <property type="entry name" value="PsdUridine_synth_RsuA/RluA"/>
</dbReference>
<keyword evidence="2 4" id="KW-0413">Isomerase</keyword>
<evidence type="ECO:0000256" key="3">
    <source>
        <dbReference type="PROSITE-ProRule" id="PRU00182"/>
    </source>
</evidence>
<dbReference type="NCBIfam" id="TIGR00093">
    <property type="entry name" value="pseudouridine synthase"/>
    <property type="match status" value="1"/>
</dbReference>
<dbReference type="Gene3D" id="3.30.70.580">
    <property type="entry name" value="Pseudouridine synthase I, catalytic domain, N-terminal subdomain"/>
    <property type="match status" value="1"/>
</dbReference>
<dbReference type="InterPro" id="IPR050343">
    <property type="entry name" value="RsuA_PseudoU_synthase"/>
</dbReference>
<dbReference type="EMBL" id="CP001823">
    <property type="protein sequence ID" value="ACZ37875.1"/>
    <property type="molecule type" value="Genomic_DNA"/>
</dbReference>
<feature type="region of interest" description="Disordered" evidence="5">
    <location>
        <begin position="239"/>
        <end position="337"/>
    </location>
</feature>
<gene>
    <name evidence="7" type="ordered locus">Sthe_0436</name>
</gene>
<dbReference type="InterPro" id="IPR036986">
    <property type="entry name" value="S4_RNA-bd_sf"/>
</dbReference>
<feature type="compositionally biased region" description="Basic and acidic residues" evidence="5">
    <location>
        <begin position="325"/>
        <end position="337"/>
    </location>
</feature>
<dbReference type="InterPro" id="IPR018496">
    <property type="entry name" value="PsdUridine_synth_RsuA/RluB_CS"/>
</dbReference>
<dbReference type="EC" id="5.4.99.-" evidence="4"/>
<evidence type="ECO:0000256" key="1">
    <source>
        <dbReference type="ARBA" id="ARBA00008348"/>
    </source>
</evidence>
<dbReference type="Pfam" id="PF00849">
    <property type="entry name" value="PseudoU_synth_2"/>
    <property type="match status" value="1"/>
</dbReference>
<protein>
    <recommendedName>
        <fullName evidence="4">Pseudouridine synthase</fullName>
        <ecNumber evidence="4">5.4.99.-</ecNumber>
    </recommendedName>
</protein>
<dbReference type="HOGENOM" id="CLU_024979_1_2_0"/>